<organism evidence="1 2">
    <name type="scientific">Trichomonascus ciferrii</name>
    <dbReference type="NCBI Taxonomy" id="44093"/>
    <lineage>
        <taxon>Eukaryota</taxon>
        <taxon>Fungi</taxon>
        <taxon>Dikarya</taxon>
        <taxon>Ascomycota</taxon>
        <taxon>Saccharomycotina</taxon>
        <taxon>Dipodascomycetes</taxon>
        <taxon>Dipodascales</taxon>
        <taxon>Trichomonascaceae</taxon>
        <taxon>Trichomonascus</taxon>
        <taxon>Trichomonascus ciferrii complex</taxon>
    </lineage>
</organism>
<protein>
    <recommendedName>
        <fullName evidence="3">F-box domain-containing protein</fullName>
    </recommendedName>
</protein>
<name>A0A642V0U8_9ASCO</name>
<dbReference type="Gene3D" id="3.80.10.10">
    <property type="entry name" value="Ribonuclease Inhibitor"/>
    <property type="match status" value="1"/>
</dbReference>
<dbReference type="AlphaFoldDB" id="A0A642V0U8"/>
<gene>
    <name evidence="1" type="ORF">TRICI_005272</name>
</gene>
<dbReference type="Proteomes" id="UP000761534">
    <property type="component" value="Unassembled WGS sequence"/>
</dbReference>
<evidence type="ECO:0000313" key="2">
    <source>
        <dbReference type="Proteomes" id="UP000761534"/>
    </source>
</evidence>
<dbReference type="OrthoDB" id="4024240at2759"/>
<keyword evidence="2" id="KW-1185">Reference proteome</keyword>
<dbReference type="InterPro" id="IPR032675">
    <property type="entry name" value="LRR_dom_sf"/>
</dbReference>
<dbReference type="EMBL" id="SWFS01000413">
    <property type="protein sequence ID" value="KAA8905525.1"/>
    <property type="molecule type" value="Genomic_DNA"/>
</dbReference>
<proteinExistence type="predicted"/>
<accession>A0A642V0U8</accession>
<sequence length="460" mass="52574">MTYEDRGLDRLPNEVLATILSYCRQGDVFHLLLTGSPFYELCLKRLYHTVVFDSEHSHFNKENRFKGTFVRTVGGLRDCLRSLDSERALLVKRMECYNSLEIPDLEVKKSFCRIFRLMVNLRRLKWFASPELTVDLLQKIKTASQIKELSVDMALRNDGISRKLADIKFENLTTLCIRPFLNNDNLTMIAKAIASSHLKSLELGNSLQTDHKVGSGFAFGIVNTGDGMLDSFLVNLTNPLFNLERLVLEGVNVQDPLLLTNYVDLSNLHTFGLVGNPIGRNELAALLPYFSNKLKAVKIDWPDPTSFISYLPSLHHLDIVARNQRDIYSIEQHQQSLRHLVVRTPDNRSNTRLEYCIKSCPNLISLTMPYSTTASHLRPLTSLTYLQLTKARAKPYLGQPTTYLLEDTTRLQILIKQRAAVQPSLRFVKIEGFVFEIKNTRPPINRDGLNLWFDKIACNL</sequence>
<evidence type="ECO:0008006" key="3">
    <source>
        <dbReference type="Google" id="ProtNLM"/>
    </source>
</evidence>
<dbReference type="SUPFAM" id="SSF52047">
    <property type="entry name" value="RNI-like"/>
    <property type="match status" value="1"/>
</dbReference>
<evidence type="ECO:0000313" key="1">
    <source>
        <dbReference type="EMBL" id="KAA8905525.1"/>
    </source>
</evidence>
<dbReference type="VEuPathDB" id="FungiDB:TRICI_005272"/>
<reference evidence="1" key="1">
    <citation type="journal article" date="2019" name="G3 (Bethesda)">
        <title>Genome Assemblies of Two Rare Opportunistic Yeast Pathogens: Diutina rugosa (syn. Candida rugosa) and Trichomonascus ciferrii (syn. Candida ciferrii).</title>
        <authorList>
            <person name="Mixao V."/>
            <person name="Saus E."/>
            <person name="Hansen A.P."/>
            <person name="Lass-Florl C."/>
            <person name="Gabaldon T."/>
        </authorList>
    </citation>
    <scope>NUCLEOTIDE SEQUENCE</scope>
    <source>
        <strain evidence="1">CBS 4856</strain>
    </source>
</reference>
<comment type="caution">
    <text evidence="1">The sequence shown here is derived from an EMBL/GenBank/DDBJ whole genome shotgun (WGS) entry which is preliminary data.</text>
</comment>